<dbReference type="InterPro" id="IPR051930">
    <property type="entry name" value="FNR_type-1"/>
</dbReference>
<dbReference type="EMBL" id="PIPN01000004">
    <property type="protein sequence ID" value="RUO29320.1"/>
    <property type="molecule type" value="Genomic_DNA"/>
</dbReference>
<gene>
    <name evidence="12" type="ORF">CWE12_10075</name>
</gene>
<evidence type="ECO:0000256" key="6">
    <source>
        <dbReference type="ARBA" id="ARBA00022827"/>
    </source>
</evidence>
<evidence type="ECO:0000313" key="12">
    <source>
        <dbReference type="EMBL" id="RUO29320.1"/>
    </source>
</evidence>
<keyword evidence="6" id="KW-0274">FAD</keyword>
<dbReference type="Pfam" id="PF00175">
    <property type="entry name" value="NAD_binding_1"/>
    <property type="match status" value="1"/>
</dbReference>
<dbReference type="Gene3D" id="2.40.30.10">
    <property type="entry name" value="Translation factors"/>
    <property type="match status" value="1"/>
</dbReference>
<dbReference type="InterPro" id="IPR008333">
    <property type="entry name" value="Cbr1-like_FAD-bd_dom"/>
</dbReference>
<evidence type="ECO:0000256" key="4">
    <source>
        <dbReference type="ARBA" id="ARBA00022630"/>
    </source>
</evidence>
<dbReference type="PRINTS" id="PR00410">
    <property type="entry name" value="PHEHYDRXLASE"/>
</dbReference>
<dbReference type="PROSITE" id="PS51384">
    <property type="entry name" value="FAD_FR"/>
    <property type="match status" value="1"/>
</dbReference>
<dbReference type="SUPFAM" id="SSF52343">
    <property type="entry name" value="Ferredoxin reductase-like, C-terminal NADP-linked domain"/>
    <property type="match status" value="1"/>
</dbReference>
<evidence type="ECO:0000256" key="10">
    <source>
        <dbReference type="ARBA" id="ARBA00047776"/>
    </source>
</evidence>
<comment type="caution">
    <text evidence="12">The sequence shown here is derived from an EMBL/GenBank/DDBJ whole genome shotgun (WGS) entry which is preliminary data.</text>
</comment>
<feature type="domain" description="FAD-binding FR-type" evidence="11">
    <location>
        <begin position="2"/>
        <end position="102"/>
    </location>
</feature>
<proteinExistence type="inferred from homology"/>
<evidence type="ECO:0000259" key="11">
    <source>
        <dbReference type="PROSITE" id="PS51384"/>
    </source>
</evidence>
<evidence type="ECO:0000256" key="5">
    <source>
        <dbReference type="ARBA" id="ARBA00022741"/>
    </source>
</evidence>
<dbReference type="InterPro" id="IPR017938">
    <property type="entry name" value="Riboflavin_synthase-like_b-brl"/>
</dbReference>
<dbReference type="InterPro" id="IPR033892">
    <property type="entry name" value="FNR_bac"/>
</dbReference>
<comment type="cofactor">
    <cofactor evidence="1">
        <name>FAD</name>
        <dbReference type="ChEBI" id="CHEBI:57692"/>
    </cofactor>
</comment>
<dbReference type="PANTHER" id="PTHR47878">
    <property type="entry name" value="OXIDOREDUCTASE FAD/NAD(P)-BINDING DOMAIN PROTEIN"/>
    <property type="match status" value="1"/>
</dbReference>
<name>A0ABY0BXV3_9GAMM</name>
<comment type="cofactor">
    <cofactor evidence="9">
        <name>[2Fe-2S] cluster</name>
        <dbReference type="ChEBI" id="CHEBI:190135"/>
    </cofactor>
</comment>
<dbReference type="CDD" id="cd06195">
    <property type="entry name" value="FNR1"/>
    <property type="match status" value="1"/>
</dbReference>
<keyword evidence="13" id="KW-1185">Reference proteome</keyword>
<comment type="catalytic activity">
    <reaction evidence="10">
        <text>2 reduced [2Fe-2S]-[ferredoxin] + NADP(+) + H(+) = 2 oxidized [2Fe-2S]-[ferredoxin] + NADPH</text>
        <dbReference type="Rhea" id="RHEA:20125"/>
        <dbReference type="Rhea" id="RHEA-COMP:10000"/>
        <dbReference type="Rhea" id="RHEA-COMP:10001"/>
        <dbReference type="ChEBI" id="CHEBI:15378"/>
        <dbReference type="ChEBI" id="CHEBI:33737"/>
        <dbReference type="ChEBI" id="CHEBI:33738"/>
        <dbReference type="ChEBI" id="CHEBI:57783"/>
        <dbReference type="ChEBI" id="CHEBI:58349"/>
        <dbReference type="EC" id="1.18.1.2"/>
    </reaction>
</comment>
<dbReference type="InterPro" id="IPR017927">
    <property type="entry name" value="FAD-bd_FR_type"/>
</dbReference>
<dbReference type="Pfam" id="PF00970">
    <property type="entry name" value="FAD_binding_6"/>
    <property type="match status" value="1"/>
</dbReference>
<protein>
    <recommendedName>
        <fullName evidence="3">ferredoxin--NADP(+) reductase</fullName>
        <ecNumber evidence="3">1.18.1.2</ecNumber>
    </recommendedName>
</protein>
<evidence type="ECO:0000256" key="9">
    <source>
        <dbReference type="ARBA" id="ARBA00034078"/>
    </source>
</evidence>
<reference evidence="12 13" key="1">
    <citation type="journal article" date="2018" name="Front. Microbiol.">
        <title>Genome-Based Analysis Reveals the Taxonomy and Diversity of the Family Idiomarinaceae.</title>
        <authorList>
            <person name="Liu Y."/>
            <person name="Lai Q."/>
            <person name="Shao Z."/>
        </authorList>
    </citation>
    <scope>NUCLEOTIDE SEQUENCE [LARGE SCALE GENOMIC DNA]</scope>
    <source>
        <strain evidence="12 13">GBSy1</strain>
    </source>
</reference>
<evidence type="ECO:0000256" key="1">
    <source>
        <dbReference type="ARBA" id="ARBA00001974"/>
    </source>
</evidence>
<dbReference type="Gene3D" id="3.40.50.80">
    <property type="entry name" value="Nucleotide-binding domain of ferredoxin-NADP reductase (FNR) module"/>
    <property type="match status" value="1"/>
</dbReference>
<dbReference type="PANTHER" id="PTHR47878:SF1">
    <property type="entry name" value="FLAVODOXIN_FERREDOXIN--NADP REDUCTASE"/>
    <property type="match status" value="1"/>
</dbReference>
<evidence type="ECO:0000313" key="13">
    <source>
        <dbReference type="Proteomes" id="UP000287410"/>
    </source>
</evidence>
<keyword evidence="7" id="KW-0521">NADP</keyword>
<keyword evidence="5" id="KW-0547">Nucleotide-binding</keyword>
<accession>A0ABY0BXV3</accession>
<sequence>MSTWMETTVESVRHWHSGLLSLRINSPHFSFKAGQFARIGLPGSDGEPLARAYSMVSAPGTDTLEFVIAVVPDGDLSPRLAKLQAGNQILLNSHPSGFFTLDHVPEGETLWLLATGTGIGPYLSILKGEQVWQNFRQIRLVHGVRSSADLCYRDWLQALQQEKPQQFYYQPVLSREHHQHQPTILHGRIPALIDSGELEHACKAVFNSQAQIMLCGNPAMIQDARTALKAKGLEKHLRRKPGNITMEQYWA</sequence>
<evidence type="ECO:0000256" key="3">
    <source>
        <dbReference type="ARBA" id="ARBA00013223"/>
    </source>
</evidence>
<keyword evidence="4" id="KW-0285">Flavoprotein</keyword>
<evidence type="ECO:0000256" key="8">
    <source>
        <dbReference type="ARBA" id="ARBA00023002"/>
    </source>
</evidence>
<dbReference type="EC" id="1.18.1.2" evidence="3"/>
<organism evidence="12 13">
    <name type="scientific">Aliidiomarina sedimenti</name>
    <dbReference type="NCBI Taxonomy" id="1933879"/>
    <lineage>
        <taxon>Bacteria</taxon>
        <taxon>Pseudomonadati</taxon>
        <taxon>Pseudomonadota</taxon>
        <taxon>Gammaproteobacteria</taxon>
        <taxon>Alteromonadales</taxon>
        <taxon>Idiomarinaceae</taxon>
        <taxon>Aliidiomarina</taxon>
    </lineage>
</organism>
<dbReference type="RefSeq" id="WP_126789585.1">
    <property type="nucleotide sequence ID" value="NZ_PIPN01000004.1"/>
</dbReference>
<dbReference type="InterPro" id="IPR039261">
    <property type="entry name" value="FNR_nucleotide-bd"/>
</dbReference>
<keyword evidence="8" id="KW-0560">Oxidoreductase</keyword>
<evidence type="ECO:0000256" key="2">
    <source>
        <dbReference type="ARBA" id="ARBA00008312"/>
    </source>
</evidence>
<evidence type="ECO:0000256" key="7">
    <source>
        <dbReference type="ARBA" id="ARBA00022857"/>
    </source>
</evidence>
<comment type="similarity">
    <text evidence="2">Belongs to the ferredoxin--NADP reductase type 1 family.</text>
</comment>
<dbReference type="SUPFAM" id="SSF63380">
    <property type="entry name" value="Riboflavin synthase domain-like"/>
    <property type="match status" value="1"/>
</dbReference>
<dbReference type="InterPro" id="IPR001433">
    <property type="entry name" value="OxRdtase_FAD/NAD-bd"/>
</dbReference>
<dbReference type="Proteomes" id="UP000287410">
    <property type="component" value="Unassembled WGS sequence"/>
</dbReference>